<evidence type="ECO:0000256" key="10">
    <source>
        <dbReference type="SAM" id="Phobius"/>
    </source>
</evidence>
<dbReference type="SMART" id="SM00409">
    <property type="entry name" value="IG"/>
    <property type="match status" value="1"/>
</dbReference>
<evidence type="ECO:0000256" key="1">
    <source>
        <dbReference type="ARBA" id="ARBA00004479"/>
    </source>
</evidence>
<proteinExistence type="predicted"/>
<evidence type="ECO:0000256" key="2">
    <source>
        <dbReference type="ARBA" id="ARBA00022692"/>
    </source>
</evidence>
<gene>
    <name evidence="12" type="ORF">AMECASPLE_013380</name>
</gene>
<evidence type="ECO:0000256" key="8">
    <source>
        <dbReference type="ARBA" id="ARBA00023319"/>
    </source>
</evidence>
<dbReference type="InterPro" id="IPR007110">
    <property type="entry name" value="Ig-like_dom"/>
</dbReference>
<organism evidence="12 13">
    <name type="scientific">Ameca splendens</name>
    <dbReference type="NCBI Taxonomy" id="208324"/>
    <lineage>
        <taxon>Eukaryota</taxon>
        <taxon>Metazoa</taxon>
        <taxon>Chordata</taxon>
        <taxon>Craniata</taxon>
        <taxon>Vertebrata</taxon>
        <taxon>Euteleostomi</taxon>
        <taxon>Actinopterygii</taxon>
        <taxon>Neopterygii</taxon>
        <taxon>Teleostei</taxon>
        <taxon>Neoteleostei</taxon>
        <taxon>Acanthomorphata</taxon>
        <taxon>Ovalentaria</taxon>
        <taxon>Atherinomorphae</taxon>
        <taxon>Cyprinodontiformes</taxon>
        <taxon>Goodeidae</taxon>
        <taxon>Ameca</taxon>
    </lineage>
</organism>
<name>A0ABV0ZL44_9TELE</name>
<evidence type="ECO:0000256" key="5">
    <source>
        <dbReference type="ARBA" id="ARBA00023136"/>
    </source>
</evidence>
<dbReference type="InterPro" id="IPR000920">
    <property type="entry name" value="Myelin_P0-rel"/>
</dbReference>
<dbReference type="Gene3D" id="2.60.40.10">
    <property type="entry name" value="Immunoglobulins"/>
    <property type="match status" value="1"/>
</dbReference>
<sequence length="358" mass="40036">MKKKTKTVQTGGGFLRGSARKKKTQRLELEGGPPRHLDGELGDWSSRGVHLNPLVRDLRNWSMRRQQQLEASIEHWCSQTVLSKALVFRSSKEQCIKVFTPLASDRAVNWSSWHQVVLTGVLKVSGMRVYTSGDVEAVNGTDVRLRCTFESSAKINPNLVIISWTFRPLSGGREDRVFHYQQRPYPPTEGIFKKRISWAGDIMGSDASIIIREVKFTYNGTYTCQVTNPPDVHGPVGEIRLRVVKTASFSELLYLVLAIGGGIAAVIFCLVIIVSCRRCKRKHRQRQLEGDEEVPRKERKDPTACHPSKAVHLYLSETSIEIDSSDGMISDPSTGDPSSSEEDGAGSNDDDDYGDHYD</sequence>
<keyword evidence="4 10" id="KW-1133">Transmembrane helix</keyword>
<feature type="compositionally biased region" description="Basic and acidic residues" evidence="9">
    <location>
        <begin position="286"/>
        <end position="303"/>
    </location>
</feature>
<protein>
    <recommendedName>
        <fullName evidence="11">Ig-like domain-containing protein</fullName>
    </recommendedName>
</protein>
<feature type="region of interest" description="Disordered" evidence="9">
    <location>
        <begin position="1"/>
        <end position="33"/>
    </location>
</feature>
<dbReference type="InterPro" id="IPR013106">
    <property type="entry name" value="Ig_V-set"/>
</dbReference>
<evidence type="ECO:0000256" key="6">
    <source>
        <dbReference type="ARBA" id="ARBA00023157"/>
    </source>
</evidence>
<keyword evidence="6" id="KW-1015">Disulfide bond</keyword>
<dbReference type="InterPro" id="IPR013783">
    <property type="entry name" value="Ig-like_fold"/>
</dbReference>
<evidence type="ECO:0000256" key="4">
    <source>
        <dbReference type="ARBA" id="ARBA00022989"/>
    </source>
</evidence>
<keyword evidence="3" id="KW-0732">Signal</keyword>
<feature type="compositionally biased region" description="Acidic residues" evidence="9">
    <location>
        <begin position="339"/>
        <end position="358"/>
    </location>
</feature>
<feature type="transmembrane region" description="Helical" evidence="10">
    <location>
        <begin position="252"/>
        <end position="276"/>
    </location>
</feature>
<evidence type="ECO:0000313" key="13">
    <source>
        <dbReference type="Proteomes" id="UP001469553"/>
    </source>
</evidence>
<dbReference type="PANTHER" id="PTHR13869">
    <property type="entry name" value="MYELIN P0 RELATED"/>
    <property type="match status" value="1"/>
</dbReference>
<feature type="domain" description="Ig-like" evidence="11">
    <location>
        <begin position="125"/>
        <end position="242"/>
    </location>
</feature>
<reference evidence="12 13" key="1">
    <citation type="submission" date="2021-06" db="EMBL/GenBank/DDBJ databases">
        <authorList>
            <person name="Palmer J.M."/>
        </authorList>
    </citation>
    <scope>NUCLEOTIDE SEQUENCE [LARGE SCALE GENOMIC DNA]</scope>
    <source>
        <strain evidence="12 13">AS_MEX2019</strain>
        <tissue evidence="12">Muscle</tissue>
    </source>
</reference>
<accession>A0ABV0ZL44</accession>
<dbReference type="InterPro" id="IPR036179">
    <property type="entry name" value="Ig-like_dom_sf"/>
</dbReference>
<keyword evidence="7" id="KW-0325">Glycoprotein</keyword>
<dbReference type="SUPFAM" id="SSF48726">
    <property type="entry name" value="Immunoglobulin"/>
    <property type="match status" value="1"/>
</dbReference>
<keyword evidence="8" id="KW-0393">Immunoglobulin domain</keyword>
<dbReference type="Proteomes" id="UP001469553">
    <property type="component" value="Unassembled WGS sequence"/>
</dbReference>
<keyword evidence="13" id="KW-1185">Reference proteome</keyword>
<feature type="region of interest" description="Disordered" evidence="9">
    <location>
        <begin position="321"/>
        <end position="358"/>
    </location>
</feature>
<feature type="region of interest" description="Disordered" evidence="9">
    <location>
        <begin position="285"/>
        <end position="306"/>
    </location>
</feature>
<evidence type="ECO:0000256" key="7">
    <source>
        <dbReference type="ARBA" id="ARBA00023180"/>
    </source>
</evidence>
<keyword evidence="2 10" id="KW-0812">Transmembrane</keyword>
<keyword evidence="5 10" id="KW-0472">Membrane</keyword>
<dbReference type="EMBL" id="JAHRIP010066705">
    <property type="protein sequence ID" value="MEQ2306957.1"/>
    <property type="molecule type" value="Genomic_DNA"/>
</dbReference>
<dbReference type="PROSITE" id="PS50835">
    <property type="entry name" value="IG_LIKE"/>
    <property type="match status" value="1"/>
</dbReference>
<comment type="subcellular location">
    <subcellularLocation>
        <location evidence="1">Membrane</location>
        <topology evidence="1">Single-pass type I membrane protein</topology>
    </subcellularLocation>
</comment>
<evidence type="ECO:0000256" key="3">
    <source>
        <dbReference type="ARBA" id="ARBA00022729"/>
    </source>
</evidence>
<evidence type="ECO:0000256" key="9">
    <source>
        <dbReference type="SAM" id="MobiDB-lite"/>
    </source>
</evidence>
<dbReference type="InterPro" id="IPR003599">
    <property type="entry name" value="Ig_sub"/>
</dbReference>
<dbReference type="SMART" id="SM00406">
    <property type="entry name" value="IGv"/>
    <property type="match status" value="1"/>
</dbReference>
<dbReference type="PRINTS" id="PR00213">
    <property type="entry name" value="MYELINP0"/>
</dbReference>
<evidence type="ECO:0000259" key="11">
    <source>
        <dbReference type="PROSITE" id="PS50835"/>
    </source>
</evidence>
<dbReference type="Pfam" id="PF07686">
    <property type="entry name" value="V-set"/>
    <property type="match status" value="1"/>
</dbReference>
<evidence type="ECO:0000313" key="12">
    <source>
        <dbReference type="EMBL" id="MEQ2306957.1"/>
    </source>
</evidence>
<comment type="caution">
    <text evidence="12">The sequence shown here is derived from an EMBL/GenBank/DDBJ whole genome shotgun (WGS) entry which is preliminary data.</text>
</comment>
<dbReference type="PANTHER" id="PTHR13869:SF21">
    <property type="entry name" value="MYELIN PROTEIN ZERO-LIKE PROTEIN 2"/>
    <property type="match status" value="1"/>
</dbReference>